<dbReference type="InterPro" id="IPR004919">
    <property type="entry name" value="GmrSD_N"/>
</dbReference>
<evidence type="ECO:0000313" key="3">
    <source>
        <dbReference type="EMBL" id="WCT13789.1"/>
    </source>
</evidence>
<dbReference type="GO" id="GO:0004519">
    <property type="term" value="F:endonuclease activity"/>
    <property type="evidence" value="ECO:0007669"/>
    <property type="project" value="UniProtKB-KW"/>
</dbReference>
<gene>
    <name evidence="3" type="ORF">PQO05_07555</name>
</gene>
<protein>
    <submittedName>
        <fullName evidence="3">DUF262 domain-containing HNH endonuclease family protein</fullName>
    </submittedName>
</protein>
<evidence type="ECO:0000259" key="2">
    <source>
        <dbReference type="Pfam" id="PF07510"/>
    </source>
</evidence>
<dbReference type="Pfam" id="PF03235">
    <property type="entry name" value="GmrSD_N"/>
    <property type="match status" value="1"/>
</dbReference>
<evidence type="ECO:0000259" key="1">
    <source>
        <dbReference type="Pfam" id="PF03235"/>
    </source>
</evidence>
<feature type="domain" description="GmrSD restriction endonucleases N-terminal" evidence="1">
    <location>
        <begin position="16"/>
        <end position="209"/>
    </location>
</feature>
<dbReference type="InterPro" id="IPR011089">
    <property type="entry name" value="GmrSD_C"/>
</dbReference>
<dbReference type="RefSeq" id="WP_273632096.1">
    <property type="nucleotide sequence ID" value="NZ_CP117167.1"/>
</dbReference>
<dbReference type="Proteomes" id="UP001216139">
    <property type="component" value="Chromosome"/>
</dbReference>
<keyword evidence="3" id="KW-0540">Nuclease</keyword>
<accession>A0ABY7TC19</accession>
<dbReference type="PANTHER" id="PTHR35149:SF1">
    <property type="entry name" value="DUF5655 DOMAIN-CONTAINING PROTEIN"/>
    <property type="match status" value="1"/>
</dbReference>
<sequence>MPLQSNAPKTLSICNLLGKDQYLIPLYQRNYAWSKIEIEQLLTDIWNKFQVDEKSNYYIGTLVVHEVKERFEVIDGQQRHTTLTLINAVIHGKYQTGETKRAPNIYFEARQASQRFLTALFSDYESALHVNHDQKGIRNLSQAVKDISSFLSSGLIPFNRLEEYFQYFYHHVQIVRVSVPPGTDINHYFETMNNRGEQLEPHEVLKANFLEQLTDQSHDVRSAYAGLWDACSQMDKFIQMGVRADKRATIFGTDFQTIPAHVIARNLTSGNVIDSSQNSDNRLLNILSSPGKAAGQAPMVAYESKFRSIIDFPNFLLQVLQLYFPDEKVSLDDKNLLLEFGCTINSPRKMPDAIDFLNLLFYYRTCFDRYVIKREEGSEDWNWKLLRLNSTENGYLNTFSQQDQLIKIQSMFHVSQPGPGYKTWLQTLLKFFRSEAVINETNLLAFLRELSERRLNGLQTQLDQGTNTPIYLFNCLDYRLWEIYYLSEIKKNTVDCRPEVLTQIKSNEEAFKNFRFTQNNSVEHVAPQQPMNNEPRVEGLNNFGNLCLISRSTNSRLNNLGFNGKKDHFKSPNRSGVESLKQAIIFSYPNWTDEEIADHGELMTYLLYPRRESLS</sequence>
<keyword evidence="3" id="KW-0255">Endonuclease</keyword>
<name>A0ABY7TC19_9SPHI</name>
<reference evidence="3 4" key="1">
    <citation type="submission" date="2023-02" db="EMBL/GenBank/DDBJ databases">
        <title>Genome sequence of Mucilaginibacter jinjuensis strain KACC 16571.</title>
        <authorList>
            <person name="Kim S."/>
            <person name="Heo J."/>
            <person name="Kwon S.-W."/>
        </authorList>
    </citation>
    <scope>NUCLEOTIDE SEQUENCE [LARGE SCALE GENOMIC DNA]</scope>
    <source>
        <strain evidence="3 4">KACC 16571</strain>
    </source>
</reference>
<evidence type="ECO:0000313" key="4">
    <source>
        <dbReference type="Proteomes" id="UP001216139"/>
    </source>
</evidence>
<proteinExistence type="predicted"/>
<organism evidence="3 4">
    <name type="scientific">Mucilaginibacter jinjuensis</name>
    <dbReference type="NCBI Taxonomy" id="1176721"/>
    <lineage>
        <taxon>Bacteria</taxon>
        <taxon>Pseudomonadati</taxon>
        <taxon>Bacteroidota</taxon>
        <taxon>Sphingobacteriia</taxon>
        <taxon>Sphingobacteriales</taxon>
        <taxon>Sphingobacteriaceae</taxon>
        <taxon>Mucilaginibacter</taxon>
    </lineage>
</organism>
<dbReference type="EMBL" id="CP117167">
    <property type="protein sequence ID" value="WCT13789.1"/>
    <property type="molecule type" value="Genomic_DNA"/>
</dbReference>
<dbReference type="PANTHER" id="PTHR35149">
    <property type="entry name" value="SLL5132 PROTEIN"/>
    <property type="match status" value="1"/>
</dbReference>
<dbReference type="Pfam" id="PF07510">
    <property type="entry name" value="GmrSD_C"/>
    <property type="match status" value="1"/>
</dbReference>
<keyword evidence="3" id="KW-0378">Hydrolase</keyword>
<feature type="domain" description="GmrSD restriction endonucleases C-terminal" evidence="2">
    <location>
        <begin position="493"/>
        <end position="604"/>
    </location>
</feature>
<keyword evidence="4" id="KW-1185">Reference proteome</keyword>